<dbReference type="EMBL" id="BLKM01000407">
    <property type="protein sequence ID" value="GFG33115.1"/>
    <property type="molecule type" value="Genomic_DNA"/>
</dbReference>
<feature type="transmembrane region" description="Helical" evidence="1">
    <location>
        <begin position="332"/>
        <end position="352"/>
    </location>
</feature>
<evidence type="ECO:0000313" key="3">
    <source>
        <dbReference type="EMBL" id="GFG33115.1"/>
    </source>
</evidence>
<dbReference type="Pfam" id="PF06916">
    <property type="entry name" value="FAM210A-B_dom"/>
    <property type="match status" value="1"/>
</dbReference>
<keyword evidence="1" id="KW-0812">Transmembrane</keyword>
<accession>A0A6L2PRQ2</accession>
<dbReference type="FunCoup" id="A0A6L2PRQ2">
    <property type="interactions" value="85"/>
</dbReference>
<dbReference type="InParanoid" id="A0A6L2PRQ2"/>
<sequence length="365" mass="40069">MAMQLQLIVGRGQLLRRWTKSCPSGHYRVFVNILAEEFSGEQQKNSRDVPHQSHNLHVSAMKQYATVEPLPLPENVEEINAAEMTCFSPQRARDISGSVILSKTVGSFLNGCARNYNQQSYPLDLHVASYDCRGTVSMSSVMQTMVPEPFSKEGHATYLNMPGGQWGQGYKYISRDMHNTHYQNLIAKSASKDEGDDPGTLCSKKLSAELYCLLNCLQATPVTFMKGLPLQTRGHHMSCLQRRPLLVQTTFMFSTNTDNGKLSHKDKLKRAVKEYGITVVIFHIGISLFSLGGFYLAVTSGVDLAGPVSSLGGGEVAAGASNFVIAYALHKMLAPVRIGITLAATPVIVRYLRKIGVLKSPKPST</sequence>
<feature type="domain" description="DUF1279" evidence="2">
    <location>
        <begin position="267"/>
        <end position="347"/>
    </location>
</feature>
<protein>
    <recommendedName>
        <fullName evidence="2">DUF1279 domain-containing protein</fullName>
    </recommendedName>
</protein>
<evidence type="ECO:0000313" key="4">
    <source>
        <dbReference type="Proteomes" id="UP000502823"/>
    </source>
</evidence>
<keyword evidence="4" id="KW-1185">Reference proteome</keyword>
<proteinExistence type="predicted"/>
<evidence type="ECO:0000259" key="2">
    <source>
        <dbReference type="Pfam" id="PF06916"/>
    </source>
</evidence>
<dbReference type="PANTHER" id="PTHR21377">
    <property type="entry name" value="PROTEIN FAM210B, MITOCHONDRIAL"/>
    <property type="match status" value="1"/>
</dbReference>
<dbReference type="OrthoDB" id="426386at2759"/>
<gene>
    <name evidence="3" type="ORF">Cfor_03411</name>
</gene>
<dbReference type="PANTHER" id="PTHR21377:SF0">
    <property type="entry name" value="PROTEIN FAM210B, MITOCHONDRIAL"/>
    <property type="match status" value="1"/>
</dbReference>
<organism evidence="3 4">
    <name type="scientific">Coptotermes formosanus</name>
    <name type="common">Formosan subterranean termite</name>
    <dbReference type="NCBI Taxonomy" id="36987"/>
    <lineage>
        <taxon>Eukaryota</taxon>
        <taxon>Metazoa</taxon>
        <taxon>Ecdysozoa</taxon>
        <taxon>Arthropoda</taxon>
        <taxon>Hexapoda</taxon>
        <taxon>Insecta</taxon>
        <taxon>Pterygota</taxon>
        <taxon>Neoptera</taxon>
        <taxon>Polyneoptera</taxon>
        <taxon>Dictyoptera</taxon>
        <taxon>Blattodea</taxon>
        <taxon>Blattoidea</taxon>
        <taxon>Termitoidae</taxon>
        <taxon>Rhinotermitidae</taxon>
        <taxon>Coptotermes</taxon>
    </lineage>
</organism>
<dbReference type="AlphaFoldDB" id="A0A6L2PRQ2"/>
<reference evidence="4" key="1">
    <citation type="submission" date="2020-01" db="EMBL/GenBank/DDBJ databases">
        <title>Draft genome sequence of the Termite Coptotermes fromosanus.</title>
        <authorList>
            <person name="Itakura S."/>
            <person name="Yosikawa Y."/>
            <person name="Umezawa K."/>
        </authorList>
    </citation>
    <scope>NUCLEOTIDE SEQUENCE [LARGE SCALE GENOMIC DNA]</scope>
</reference>
<evidence type="ECO:0000256" key="1">
    <source>
        <dbReference type="SAM" id="Phobius"/>
    </source>
</evidence>
<keyword evidence="1" id="KW-1133">Transmembrane helix</keyword>
<comment type="caution">
    <text evidence="3">The sequence shown here is derived from an EMBL/GenBank/DDBJ whole genome shotgun (WGS) entry which is preliminary data.</text>
</comment>
<dbReference type="Proteomes" id="UP000502823">
    <property type="component" value="Unassembled WGS sequence"/>
</dbReference>
<feature type="transmembrane region" description="Helical" evidence="1">
    <location>
        <begin position="275"/>
        <end position="298"/>
    </location>
</feature>
<dbReference type="InterPro" id="IPR009688">
    <property type="entry name" value="FAM210A/B-like_dom"/>
</dbReference>
<dbReference type="InterPro" id="IPR045866">
    <property type="entry name" value="FAM210A/B-like"/>
</dbReference>
<dbReference type="GO" id="GO:0005739">
    <property type="term" value="C:mitochondrion"/>
    <property type="evidence" value="ECO:0007669"/>
    <property type="project" value="TreeGrafter"/>
</dbReference>
<name>A0A6L2PRQ2_COPFO</name>
<keyword evidence="1" id="KW-0472">Membrane</keyword>